<reference evidence="1" key="1">
    <citation type="submission" date="2022-10" db="EMBL/GenBank/DDBJ databases">
        <title>Completed Genome Sequence of two octocoral isolated bacterium, Endozoicomonas euniceicola EF212T and Endozoicomonas gorgoniicola PS125T.</title>
        <authorList>
            <person name="Chiou Y.-J."/>
            <person name="Chen Y.-H."/>
        </authorList>
    </citation>
    <scope>NUCLEOTIDE SEQUENCE</scope>
    <source>
        <strain evidence="1">EF212</strain>
    </source>
</reference>
<sequence length="44" mass="5005">MSPVADTGHGEEPVEVEKVLCEFDTDRMMDVRRQAEQNRMPGRG</sequence>
<accession>A0ABY6GSG8</accession>
<evidence type="ECO:0000313" key="1">
    <source>
        <dbReference type="EMBL" id="UYM15700.1"/>
    </source>
</evidence>
<name>A0ABY6GSG8_9GAMM</name>
<dbReference type="Proteomes" id="UP001163255">
    <property type="component" value="Chromosome"/>
</dbReference>
<proteinExistence type="predicted"/>
<organism evidence="1 2">
    <name type="scientific">Endozoicomonas euniceicola</name>
    <dbReference type="NCBI Taxonomy" id="1234143"/>
    <lineage>
        <taxon>Bacteria</taxon>
        <taxon>Pseudomonadati</taxon>
        <taxon>Pseudomonadota</taxon>
        <taxon>Gammaproteobacteria</taxon>
        <taxon>Oceanospirillales</taxon>
        <taxon>Endozoicomonadaceae</taxon>
        <taxon>Endozoicomonas</taxon>
    </lineage>
</organism>
<gene>
    <name evidence="1" type="ORF">NX720_23195</name>
</gene>
<protein>
    <submittedName>
        <fullName evidence="1">Uncharacterized protein</fullName>
    </submittedName>
</protein>
<dbReference type="RefSeq" id="WP_262597851.1">
    <property type="nucleotide sequence ID" value="NZ_CP103300.1"/>
</dbReference>
<evidence type="ECO:0000313" key="2">
    <source>
        <dbReference type="Proteomes" id="UP001163255"/>
    </source>
</evidence>
<keyword evidence="2" id="KW-1185">Reference proteome</keyword>
<dbReference type="EMBL" id="CP103300">
    <property type="protein sequence ID" value="UYM15700.1"/>
    <property type="molecule type" value="Genomic_DNA"/>
</dbReference>